<proteinExistence type="predicted"/>
<dbReference type="KEGG" id="ndk:I601_2600"/>
<keyword evidence="3" id="KW-1185">Reference proteome</keyword>
<organism evidence="2 3">
    <name type="scientific">Nocardioides dokdonensis FR1436</name>
    <dbReference type="NCBI Taxonomy" id="1300347"/>
    <lineage>
        <taxon>Bacteria</taxon>
        <taxon>Bacillati</taxon>
        <taxon>Actinomycetota</taxon>
        <taxon>Actinomycetes</taxon>
        <taxon>Propionibacteriales</taxon>
        <taxon>Nocardioidaceae</taxon>
        <taxon>Nocardioides</taxon>
    </lineage>
</organism>
<reference evidence="2 3" key="1">
    <citation type="submission" date="2016-03" db="EMBL/GenBank/DDBJ databases">
        <title>Complete genome sequence of a soil Actinobacterium, Nocardioides dokdonensis FR1436.</title>
        <authorList>
            <person name="Kwon S.-K."/>
            <person name="Kim K."/>
            <person name="Kim J.F."/>
        </authorList>
    </citation>
    <scope>NUCLEOTIDE SEQUENCE [LARGE SCALE GENOMIC DNA]</scope>
    <source>
        <strain evidence="2 3">FR1436</strain>
    </source>
</reference>
<evidence type="ECO:0008006" key="4">
    <source>
        <dbReference type="Google" id="ProtNLM"/>
    </source>
</evidence>
<dbReference type="AlphaFoldDB" id="A0A1A9GLP6"/>
<dbReference type="Proteomes" id="UP000077868">
    <property type="component" value="Chromosome"/>
</dbReference>
<accession>A0A1A9GLP6</accession>
<keyword evidence="1" id="KW-0732">Signal</keyword>
<name>A0A1A9GLP6_9ACTN</name>
<gene>
    <name evidence="2" type="ORF">I601_2600</name>
</gene>
<dbReference type="InterPro" id="IPR011044">
    <property type="entry name" value="Quino_amine_DH_bsu"/>
</dbReference>
<feature type="chain" id="PRO_5039651898" description="Translocation protein TolB" evidence="1">
    <location>
        <begin position="24"/>
        <end position="327"/>
    </location>
</feature>
<feature type="signal peptide" evidence="1">
    <location>
        <begin position="1"/>
        <end position="23"/>
    </location>
</feature>
<dbReference type="EMBL" id="CP015079">
    <property type="protein sequence ID" value="ANH39016.1"/>
    <property type="molecule type" value="Genomic_DNA"/>
</dbReference>
<evidence type="ECO:0000313" key="2">
    <source>
        <dbReference type="EMBL" id="ANH39016.1"/>
    </source>
</evidence>
<sequence length="327" mass="35552">MNRLATAVAALAALTLAPGLLTASVAAEPGAPQERRTAIRLDDLERGPDAAVPYRRHRTIQDGDLRRRIPGRQPDLLGEVDGGYLVTSSVDGRTTLRVLARRGGDRVLGTFGSRSRSFTLSDDARVVLMRLGGRARSTRFMLLSSTDGRDLARLRSPRSLWPLDVTADEVVLTSDDPRQVLSWSPGSGDVRIVVRESGGLADLDQDVLVRTPRRRGTQCLEMASLSSPREAMWSRCADEVPRLLSPDGQHLLVSERSWDAQDLRVLDAAGEQVARYRIRDGWGTGLVHFEDEQTVLLGVESGDAGAVVRCSGTHCELASGVAPHPPR</sequence>
<dbReference type="SUPFAM" id="SSF50969">
    <property type="entry name" value="YVTN repeat-like/Quinoprotein amine dehydrogenase"/>
    <property type="match status" value="1"/>
</dbReference>
<evidence type="ECO:0000256" key="1">
    <source>
        <dbReference type="SAM" id="SignalP"/>
    </source>
</evidence>
<evidence type="ECO:0000313" key="3">
    <source>
        <dbReference type="Proteomes" id="UP000077868"/>
    </source>
</evidence>
<dbReference type="STRING" id="1300347.I601_2600"/>
<dbReference type="PATRIC" id="fig|1300347.3.peg.2592"/>
<protein>
    <recommendedName>
        <fullName evidence="4">Translocation protein TolB</fullName>
    </recommendedName>
</protein>